<dbReference type="Proteomes" id="UP000646579">
    <property type="component" value="Unassembled WGS sequence"/>
</dbReference>
<gene>
    <name evidence="1" type="ORF">GCM10007989_05150</name>
</gene>
<evidence type="ECO:0000313" key="1">
    <source>
        <dbReference type="EMBL" id="GHA13521.1"/>
    </source>
</evidence>
<organism evidence="1 2">
    <name type="scientific">Devosia pacifica</name>
    <dbReference type="NCBI Taxonomy" id="1335967"/>
    <lineage>
        <taxon>Bacteria</taxon>
        <taxon>Pseudomonadati</taxon>
        <taxon>Pseudomonadota</taxon>
        <taxon>Alphaproteobacteria</taxon>
        <taxon>Hyphomicrobiales</taxon>
        <taxon>Devosiaceae</taxon>
        <taxon>Devosia</taxon>
    </lineage>
</organism>
<dbReference type="AlphaFoldDB" id="A0A918RXV2"/>
<keyword evidence="2" id="KW-1185">Reference proteome</keyword>
<reference evidence="1" key="1">
    <citation type="journal article" date="2014" name="Int. J. Syst. Evol. Microbiol.">
        <title>Complete genome sequence of Corynebacterium casei LMG S-19264T (=DSM 44701T), isolated from a smear-ripened cheese.</title>
        <authorList>
            <consortium name="US DOE Joint Genome Institute (JGI-PGF)"/>
            <person name="Walter F."/>
            <person name="Albersmeier A."/>
            <person name="Kalinowski J."/>
            <person name="Ruckert C."/>
        </authorList>
    </citation>
    <scope>NUCLEOTIDE SEQUENCE</scope>
    <source>
        <strain evidence="1">KCTC 32437</strain>
    </source>
</reference>
<name>A0A918RXV2_9HYPH</name>
<evidence type="ECO:0008006" key="3">
    <source>
        <dbReference type="Google" id="ProtNLM"/>
    </source>
</evidence>
<accession>A0A918RXV2</accession>
<sequence>MPDGASIMARVRSRGADLRLVNGALRIVNGNRLDSTARDYIMQHRQEVRAYLEAERDFEIEERAALIEFDGGAPRQWAEQFARVLYSQRPDGVSDLEWSWFMTACGRMIDEAPGRRAA</sequence>
<protein>
    <recommendedName>
        <fullName evidence="3">TubC N-terminal docking domain-containing protein</fullName>
    </recommendedName>
</protein>
<comment type="caution">
    <text evidence="1">The sequence shown here is derived from an EMBL/GenBank/DDBJ whole genome shotgun (WGS) entry which is preliminary data.</text>
</comment>
<dbReference type="EMBL" id="BMZE01000001">
    <property type="protein sequence ID" value="GHA13521.1"/>
    <property type="molecule type" value="Genomic_DNA"/>
</dbReference>
<proteinExistence type="predicted"/>
<reference evidence="1" key="2">
    <citation type="submission" date="2020-09" db="EMBL/GenBank/DDBJ databases">
        <authorList>
            <person name="Sun Q."/>
            <person name="Kim S."/>
        </authorList>
    </citation>
    <scope>NUCLEOTIDE SEQUENCE</scope>
    <source>
        <strain evidence="1">KCTC 32437</strain>
    </source>
</reference>
<evidence type="ECO:0000313" key="2">
    <source>
        <dbReference type="Proteomes" id="UP000646579"/>
    </source>
</evidence>